<proteinExistence type="predicted"/>
<dbReference type="EMBL" id="CABWKZ010000008">
    <property type="protein sequence ID" value="VXA54403.1"/>
    <property type="molecule type" value="Genomic_DNA"/>
</dbReference>
<name>A0A653K2G0_9GAMM</name>
<dbReference type="Gene3D" id="2.40.400.10">
    <property type="entry name" value="Acetoacetate decarboxylase-like"/>
    <property type="match status" value="1"/>
</dbReference>
<evidence type="ECO:0000313" key="1">
    <source>
        <dbReference type="EMBL" id="VXA54403.1"/>
    </source>
</evidence>
<organism evidence="1 2">
    <name type="scientific">Acinetobacter proteolyticus</name>
    <dbReference type="NCBI Taxonomy" id="1776741"/>
    <lineage>
        <taxon>Bacteria</taxon>
        <taxon>Pseudomonadati</taxon>
        <taxon>Pseudomonadota</taxon>
        <taxon>Gammaproteobacteria</taxon>
        <taxon>Moraxellales</taxon>
        <taxon>Moraxellaceae</taxon>
        <taxon>Acinetobacter</taxon>
    </lineage>
</organism>
<reference evidence="1 2" key="1">
    <citation type="submission" date="2019-10" db="EMBL/GenBank/DDBJ databases">
        <authorList>
            <person name="Karimi E."/>
        </authorList>
    </citation>
    <scope>NUCLEOTIDE SEQUENCE [LARGE SCALE GENOMIC DNA]</scope>
    <source>
        <strain evidence="1">Acinetobacter sp. 8BE</strain>
    </source>
</reference>
<dbReference type="AlphaFoldDB" id="A0A653K2G0"/>
<sequence length="298" mass="33497">MNSDKQFTEIEFGQQKVKVPKGGYYDRFRMNPDLDIVAQDPAVSNIDFFRKTPKKLVESRVGAVWAPNFYYRSANVQVLMLAPLKQLKKKLPASLEPLQAFPGYGLVTLTFFTYSVCDNDPYNEVSIAIVVRKPNAHGSHALELANSIRQRHFYAHVLALPVDTEIARVRGVYGYQLPKWLTEINVDINPIEVNANLTDRTGKMDLSLTASTPNLKQVKSESRISQATMLHLVDGKWHQTQVQSNLLSFGQKLLPRKIKLARHGGPLSQLLDELGASKILRLDVIQDAQVILHLPSAL</sequence>
<dbReference type="Proteomes" id="UP000430404">
    <property type="component" value="Unassembled WGS sequence"/>
</dbReference>
<accession>A0A653K2G0</accession>
<evidence type="ECO:0000313" key="2">
    <source>
        <dbReference type="Proteomes" id="UP000430404"/>
    </source>
</evidence>
<evidence type="ECO:0008006" key="3">
    <source>
        <dbReference type="Google" id="ProtNLM"/>
    </source>
</evidence>
<gene>
    <name evidence="1" type="ORF">ACI8B_160047</name>
</gene>
<dbReference type="InterPro" id="IPR023375">
    <property type="entry name" value="ADC_dom_sf"/>
</dbReference>
<dbReference type="RefSeq" id="WP_159724717.1">
    <property type="nucleotide sequence ID" value="NZ_LR732744.1"/>
</dbReference>
<dbReference type="SUPFAM" id="SSF160104">
    <property type="entry name" value="Acetoacetate decarboxylase-like"/>
    <property type="match status" value="1"/>
</dbReference>
<protein>
    <recommendedName>
        <fullName evidence="3">Acetoacetate decarboxylase</fullName>
    </recommendedName>
</protein>